<dbReference type="NCBIfam" id="TIGR03891">
    <property type="entry name" value="thiopep_ocin"/>
    <property type="match status" value="1"/>
</dbReference>
<dbReference type="InterPro" id="IPR023809">
    <property type="entry name" value="Thiopep_bacteriocin_synth_dom"/>
</dbReference>
<accession>A0ABW3CNN8</accession>
<feature type="non-terminal residue" evidence="2">
    <location>
        <position position="331"/>
    </location>
</feature>
<keyword evidence="2" id="KW-0808">Transferase</keyword>
<evidence type="ECO:0000313" key="2">
    <source>
        <dbReference type="EMBL" id="MFD0855865.1"/>
    </source>
</evidence>
<name>A0ABW3CNN8_9ACTN</name>
<dbReference type="InterPro" id="IPR029063">
    <property type="entry name" value="SAM-dependent_MTases_sf"/>
</dbReference>
<organism evidence="2 3">
    <name type="scientific">Actinomadura adrarensis</name>
    <dbReference type="NCBI Taxonomy" id="1819600"/>
    <lineage>
        <taxon>Bacteria</taxon>
        <taxon>Bacillati</taxon>
        <taxon>Actinomycetota</taxon>
        <taxon>Actinomycetes</taxon>
        <taxon>Streptosporangiales</taxon>
        <taxon>Thermomonosporaceae</taxon>
        <taxon>Actinomadura</taxon>
    </lineage>
</organism>
<gene>
    <name evidence="2" type="ORF">ACFQ07_26725</name>
</gene>
<reference evidence="3" key="1">
    <citation type="journal article" date="2019" name="Int. J. Syst. Evol. Microbiol.">
        <title>The Global Catalogue of Microorganisms (GCM) 10K type strain sequencing project: providing services to taxonomists for standard genome sequencing and annotation.</title>
        <authorList>
            <consortium name="The Broad Institute Genomics Platform"/>
            <consortium name="The Broad Institute Genome Sequencing Center for Infectious Disease"/>
            <person name="Wu L."/>
            <person name="Ma J."/>
        </authorList>
    </citation>
    <scope>NUCLEOTIDE SEQUENCE [LARGE SCALE GENOMIC DNA]</scope>
    <source>
        <strain evidence="3">JCM 31696</strain>
    </source>
</reference>
<protein>
    <submittedName>
        <fullName evidence="2">Methyltransferase, FxLD system</fullName>
    </submittedName>
</protein>
<feature type="domain" description="Thiopeptide-type bacteriocin biosynthesis" evidence="1">
    <location>
        <begin position="9"/>
        <end position="254"/>
    </location>
</feature>
<dbReference type="Gene3D" id="3.40.50.150">
    <property type="entry name" value="Vaccinia Virus protein VP39"/>
    <property type="match status" value="1"/>
</dbReference>
<keyword evidence="2" id="KW-0489">Methyltransferase</keyword>
<comment type="caution">
    <text evidence="2">The sequence shown here is derived from an EMBL/GenBank/DDBJ whole genome shotgun (WGS) entry which is preliminary data.</text>
</comment>
<sequence>MIAFADWRNAEAIALEHLLPVLEAAHDGQESRCWSFVRKFPTWRLRWRPDSHGLERLDRTLETLLADGLIEEWTPGIYEPEAAAFGGTAAMEIAHALFHHDSRHVLQHLAQPGTPGSAPPMLGRRELAVLLPSVAMRAASMDWYEQGDVWAKVAEQRPAPHNFSASQRFAHAMHRLMTVDVGPASTVTSNDGPLAPLTGWIDAFAHAGRQLANLNRRGQLQRGVRAVLAHHVIFHWNRLGLSREDQAVLAALAKAEVMGTSGQRAVSASGATPHDTTVARVSSDTLPASADHLRNALVDQLIERGYIRTGRVEEAMRTVPRHAFVPHAPLE</sequence>
<dbReference type="Proteomes" id="UP001597083">
    <property type="component" value="Unassembled WGS sequence"/>
</dbReference>
<dbReference type="GO" id="GO:0032259">
    <property type="term" value="P:methylation"/>
    <property type="evidence" value="ECO:0007669"/>
    <property type="project" value="UniProtKB-KW"/>
</dbReference>
<keyword evidence="3" id="KW-1185">Reference proteome</keyword>
<dbReference type="EMBL" id="JBHTIR010003829">
    <property type="protein sequence ID" value="MFD0855865.1"/>
    <property type="molecule type" value="Genomic_DNA"/>
</dbReference>
<dbReference type="Pfam" id="PF14028">
    <property type="entry name" value="Lant_dehydr_C"/>
    <property type="match status" value="1"/>
</dbReference>
<evidence type="ECO:0000259" key="1">
    <source>
        <dbReference type="Pfam" id="PF14028"/>
    </source>
</evidence>
<evidence type="ECO:0000313" key="3">
    <source>
        <dbReference type="Proteomes" id="UP001597083"/>
    </source>
</evidence>
<dbReference type="GO" id="GO:0008168">
    <property type="term" value="F:methyltransferase activity"/>
    <property type="evidence" value="ECO:0007669"/>
    <property type="project" value="UniProtKB-KW"/>
</dbReference>
<proteinExistence type="predicted"/>